<dbReference type="PANTHER" id="PTHR21716:SF68">
    <property type="entry name" value="TRANSPORT PROTEIN YTVI-RELATED"/>
    <property type="match status" value="1"/>
</dbReference>
<evidence type="ECO:0000256" key="5">
    <source>
        <dbReference type="ARBA" id="ARBA00023136"/>
    </source>
</evidence>
<organism evidence="7 8">
    <name type="scientific">Cohnella hongkongensis</name>
    <dbReference type="NCBI Taxonomy" id="178337"/>
    <lineage>
        <taxon>Bacteria</taxon>
        <taxon>Bacillati</taxon>
        <taxon>Bacillota</taxon>
        <taxon>Bacilli</taxon>
        <taxon>Bacillales</taxon>
        <taxon>Paenibacillaceae</taxon>
        <taxon>Cohnella</taxon>
    </lineage>
</organism>
<feature type="transmembrane region" description="Helical" evidence="6">
    <location>
        <begin position="36"/>
        <end position="55"/>
    </location>
</feature>
<feature type="transmembrane region" description="Helical" evidence="6">
    <location>
        <begin position="225"/>
        <end position="247"/>
    </location>
</feature>
<evidence type="ECO:0000313" key="8">
    <source>
        <dbReference type="Proteomes" id="UP001596028"/>
    </source>
</evidence>
<comment type="caution">
    <text evidence="7">The sequence shown here is derived from an EMBL/GenBank/DDBJ whole genome shotgun (WGS) entry which is preliminary data.</text>
</comment>
<accession>A0ABV9FA52</accession>
<gene>
    <name evidence="7" type="primary">ytvI</name>
    <name evidence="7" type="ORF">ACFO3S_01630</name>
</gene>
<evidence type="ECO:0000256" key="2">
    <source>
        <dbReference type="ARBA" id="ARBA00009773"/>
    </source>
</evidence>
<name>A0ABV9FA52_9BACL</name>
<feature type="transmembrane region" description="Helical" evidence="6">
    <location>
        <begin position="287"/>
        <end position="307"/>
    </location>
</feature>
<dbReference type="InterPro" id="IPR002549">
    <property type="entry name" value="AI-2E-like"/>
</dbReference>
<sequence>MNRKIGGQLSRLGLVAALLTAAILLLWWAFPFLYPFLLGWLLAYALNPLVGFLQARTRLPRWLAVSVSLTLFTGAMLASAAALVMRLVDEIVALSRSLQNLVAWAEKSFNDLLANPEIQDMMTRINDFYLHNPEYKETINSSISNTAQAITHTGTGLISLFFGGIVRILYSLPIVVTIAIVVLLASFFIGKDWNRYARIRVWLPQGLVRKTGTVWRDLRHALFGYVRAQLIMISITTVVVIVGLWLIGVKNALAIGLLIGFVDLLPYLGVGAAMIPWIGYAFLTGDWALGTGLSVLYGIILVARQFIEPKVLASSVGLDPLSTLIAMFAGLQLLGIAGLIIGPIAVVLLTACHRANVFRDIGRYVKQGSR</sequence>
<feature type="transmembrane region" description="Helical" evidence="6">
    <location>
        <begin position="168"/>
        <end position="190"/>
    </location>
</feature>
<keyword evidence="4 6" id="KW-1133">Transmembrane helix</keyword>
<evidence type="ECO:0000256" key="4">
    <source>
        <dbReference type="ARBA" id="ARBA00022989"/>
    </source>
</evidence>
<feature type="transmembrane region" description="Helical" evidence="6">
    <location>
        <begin position="12"/>
        <end position="30"/>
    </location>
</feature>
<dbReference type="Proteomes" id="UP001596028">
    <property type="component" value="Unassembled WGS sequence"/>
</dbReference>
<dbReference type="InterPro" id="IPR014227">
    <property type="entry name" value="YtvI-like"/>
</dbReference>
<reference evidence="8" key="1">
    <citation type="journal article" date="2019" name="Int. J. Syst. Evol. Microbiol.">
        <title>The Global Catalogue of Microorganisms (GCM) 10K type strain sequencing project: providing services to taxonomists for standard genome sequencing and annotation.</title>
        <authorList>
            <consortium name="The Broad Institute Genomics Platform"/>
            <consortium name="The Broad Institute Genome Sequencing Center for Infectious Disease"/>
            <person name="Wu L."/>
            <person name="Ma J."/>
        </authorList>
    </citation>
    <scope>NUCLEOTIDE SEQUENCE [LARGE SCALE GENOMIC DNA]</scope>
    <source>
        <strain evidence="8">CCUG 49571</strain>
    </source>
</reference>
<evidence type="ECO:0000313" key="7">
    <source>
        <dbReference type="EMBL" id="MFC4596924.1"/>
    </source>
</evidence>
<comment type="similarity">
    <text evidence="2">Belongs to the autoinducer-2 exporter (AI-2E) (TC 2.A.86) family.</text>
</comment>
<evidence type="ECO:0000256" key="6">
    <source>
        <dbReference type="SAM" id="Phobius"/>
    </source>
</evidence>
<dbReference type="NCBIfam" id="TIGR02872">
    <property type="entry name" value="spore_ytvI"/>
    <property type="match status" value="1"/>
</dbReference>
<comment type="subcellular location">
    <subcellularLocation>
        <location evidence="1">Membrane</location>
        <topology evidence="1">Multi-pass membrane protein</topology>
    </subcellularLocation>
</comment>
<keyword evidence="8" id="KW-1185">Reference proteome</keyword>
<keyword evidence="5 6" id="KW-0472">Membrane</keyword>
<dbReference type="RefSeq" id="WP_378091546.1">
    <property type="nucleotide sequence ID" value="NZ_JBHSEP010000001.1"/>
</dbReference>
<dbReference type="Pfam" id="PF01594">
    <property type="entry name" value="AI-2E_transport"/>
    <property type="match status" value="1"/>
</dbReference>
<dbReference type="PANTHER" id="PTHR21716">
    <property type="entry name" value="TRANSMEMBRANE PROTEIN"/>
    <property type="match status" value="1"/>
</dbReference>
<protein>
    <submittedName>
        <fullName evidence="7">Sporulation integral membrane protein YtvI</fullName>
    </submittedName>
</protein>
<dbReference type="EMBL" id="JBHSEP010000001">
    <property type="protein sequence ID" value="MFC4596924.1"/>
    <property type="molecule type" value="Genomic_DNA"/>
</dbReference>
<proteinExistence type="inferred from homology"/>
<keyword evidence="3 6" id="KW-0812">Transmembrane</keyword>
<evidence type="ECO:0000256" key="3">
    <source>
        <dbReference type="ARBA" id="ARBA00022692"/>
    </source>
</evidence>
<evidence type="ECO:0000256" key="1">
    <source>
        <dbReference type="ARBA" id="ARBA00004141"/>
    </source>
</evidence>
<feature type="transmembrane region" description="Helical" evidence="6">
    <location>
        <begin position="327"/>
        <end position="349"/>
    </location>
</feature>
<feature type="transmembrane region" description="Helical" evidence="6">
    <location>
        <begin position="62"/>
        <end position="88"/>
    </location>
</feature>
<feature type="transmembrane region" description="Helical" evidence="6">
    <location>
        <begin position="253"/>
        <end position="275"/>
    </location>
</feature>